<keyword evidence="2" id="KW-1185">Reference proteome</keyword>
<comment type="caution">
    <text evidence="1">The sequence shown here is derived from an EMBL/GenBank/DDBJ whole genome shotgun (WGS) entry which is preliminary data.</text>
</comment>
<organism evidence="1 2">
    <name type="scientific">Niallia endozanthoxylica</name>
    <dbReference type="NCBI Taxonomy" id="2036016"/>
    <lineage>
        <taxon>Bacteria</taxon>
        <taxon>Bacillati</taxon>
        <taxon>Bacillota</taxon>
        <taxon>Bacilli</taxon>
        <taxon>Bacillales</taxon>
        <taxon>Bacillaceae</taxon>
        <taxon>Niallia</taxon>
    </lineage>
</organism>
<sequence>MAILEKEVEITLHNKTIEYYEKLGYEIPRRKNRQNKMVVPRGSKIIVKLEDLQEGSGVFVTKICDDCGSTGKVKYSSIFIYRERGDGRDRCKECGWKYGIPKKDSNYLVKVGSIAETDSHIAPLFYYEEDAFKYTRNSARKVYFKCPTCNRKILKQIGYVTNFGLTCELCDDGFTIPEKFTVKLLEQLGIAFETQKIFEWSGNKRYDFYIEDKNMILETHGMQHYGITFEYLGGRTLEEEQENDRLKFNNAIENGVENYIVIDCQRSEFKYLKNSFLKSEFANSYDLTCIDWEECYKFACSSLMHEAWKMWDNGMTSTSKIAEKLNISRTGATRYLKRGYELGICTYDVEKETNISPVVQLSPIGEFMNEFESISKAMDYLGFSKNNNDCSNISTVCGGKTKTAYGYRWMYKEDYDKYLKGEIELPQYQDTRYETIVKLTFDNELVSEHIGVYDASVSVGLSRSNSHIIDCCNGKRDKSHGFKWMYKKDYIKYLNGEIEMPPFNDTRPKIIVRLTKDNEYISEHEGVLNASISVGFSEVKYQITNCCKRKVKSAYGYKWMYKEDYEVQYGKIK</sequence>
<dbReference type="RefSeq" id="WP_150440742.1">
    <property type="nucleotide sequence ID" value="NZ_VYKL01000021.1"/>
</dbReference>
<gene>
    <name evidence="1" type="ORF">F4V44_14545</name>
</gene>
<dbReference type="AlphaFoldDB" id="A0A5J5HQ57"/>
<dbReference type="Gene3D" id="1.10.10.10">
    <property type="entry name" value="Winged helix-like DNA-binding domain superfamily/Winged helix DNA-binding domain"/>
    <property type="match status" value="3"/>
</dbReference>
<dbReference type="InterPro" id="IPR003647">
    <property type="entry name" value="Intron_nuc_1_rpt"/>
</dbReference>
<reference evidence="1 2" key="1">
    <citation type="submission" date="2019-09" db="EMBL/GenBank/DDBJ databases">
        <title>Whole genome sequences of isolates from the Mars Exploration Rovers.</title>
        <authorList>
            <person name="Seuylemezian A."/>
            <person name="Vaishampayan P."/>
        </authorList>
    </citation>
    <scope>NUCLEOTIDE SEQUENCE [LARGE SCALE GENOMIC DNA]</scope>
    <source>
        <strain evidence="1 2">MER_TA_151</strain>
    </source>
</reference>
<name>A0A5J5HQ57_9BACI</name>
<dbReference type="OrthoDB" id="583824at2"/>
<evidence type="ECO:0000313" key="1">
    <source>
        <dbReference type="EMBL" id="KAA9022950.1"/>
    </source>
</evidence>
<protein>
    <submittedName>
        <fullName evidence="1">Uncharacterized protein</fullName>
    </submittedName>
</protein>
<dbReference type="EMBL" id="VYKL01000021">
    <property type="protein sequence ID" value="KAA9022950.1"/>
    <property type="molecule type" value="Genomic_DNA"/>
</dbReference>
<dbReference type="Proteomes" id="UP000326671">
    <property type="component" value="Unassembled WGS sequence"/>
</dbReference>
<proteinExistence type="predicted"/>
<dbReference type="Gene3D" id="3.40.960.10">
    <property type="entry name" value="VSR Endonuclease"/>
    <property type="match status" value="1"/>
</dbReference>
<accession>A0A5J5HQ57</accession>
<dbReference type="InterPro" id="IPR036388">
    <property type="entry name" value="WH-like_DNA-bd_sf"/>
</dbReference>
<dbReference type="SMART" id="SM00497">
    <property type="entry name" value="IENR1"/>
    <property type="match status" value="3"/>
</dbReference>
<evidence type="ECO:0000313" key="2">
    <source>
        <dbReference type="Proteomes" id="UP000326671"/>
    </source>
</evidence>